<reference evidence="1" key="2">
    <citation type="journal article" date="2022" name="New Phytol.">
        <title>Evolutionary transition to the ectomycorrhizal habit in the genomes of a hyperdiverse lineage of mushroom-forming fungi.</title>
        <authorList>
            <person name="Looney B."/>
            <person name="Miyauchi S."/>
            <person name="Morin E."/>
            <person name="Drula E."/>
            <person name="Courty P.E."/>
            <person name="Kohler A."/>
            <person name="Kuo A."/>
            <person name="LaButti K."/>
            <person name="Pangilinan J."/>
            <person name="Lipzen A."/>
            <person name="Riley R."/>
            <person name="Andreopoulos W."/>
            <person name="He G."/>
            <person name="Johnson J."/>
            <person name="Nolan M."/>
            <person name="Tritt A."/>
            <person name="Barry K.W."/>
            <person name="Grigoriev I.V."/>
            <person name="Nagy L.G."/>
            <person name="Hibbett D."/>
            <person name="Henrissat B."/>
            <person name="Matheny P.B."/>
            <person name="Labbe J."/>
            <person name="Martin F.M."/>
        </authorList>
    </citation>
    <scope>NUCLEOTIDE SEQUENCE</scope>
    <source>
        <strain evidence="1">FP105234-sp</strain>
    </source>
</reference>
<name>A0ACB8R1K5_9AGAM</name>
<gene>
    <name evidence="1" type="ORF">FA95DRAFT_1578471</name>
</gene>
<organism evidence="1 2">
    <name type="scientific">Auriscalpium vulgare</name>
    <dbReference type="NCBI Taxonomy" id="40419"/>
    <lineage>
        <taxon>Eukaryota</taxon>
        <taxon>Fungi</taxon>
        <taxon>Dikarya</taxon>
        <taxon>Basidiomycota</taxon>
        <taxon>Agaricomycotina</taxon>
        <taxon>Agaricomycetes</taxon>
        <taxon>Russulales</taxon>
        <taxon>Auriscalpiaceae</taxon>
        <taxon>Auriscalpium</taxon>
    </lineage>
</organism>
<protein>
    <submittedName>
        <fullName evidence="1">Uncharacterized protein</fullName>
    </submittedName>
</protein>
<evidence type="ECO:0000313" key="1">
    <source>
        <dbReference type="EMBL" id="KAI0037984.1"/>
    </source>
</evidence>
<keyword evidence="2" id="KW-1185">Reference proteome</keyword>
<reference evidence="1" key="1">
    <citation type="submission" date="2021-02" db="EMBL/GenBank/DDBJ databases">
        <authorList>
            <consortium name="DOE Joint Genome Institute"/>
            <person name="Ahrendt S."/>
            <person name="Looney B.P."/>
            <person name="Miyauchi S."/>
            <person name="Morin E."/>
            <person name="Drula E."/>
            <person name="Courty P.E."/>
            <person name="Chicoki N."/>
            <person name="Fauchery L."/>
            <person name="Kohler A."/>
            <person name="Kuo A."/>
            <person name="Labutti K."/>
            <person name="Pangilinan J."/>
            <person name="Lipzen A."/>
            <person name="Riley R."/>
            <person name="Andreopoulos W."/>
            <person name="He G."/>
            <person name="Johnson J."/>
            <person name="Barry K.W."/>
            <person name="Grigoriev I.V."/>
            <person name="Nagy L."/>
            <person name="Hibbett D."/>
            <person name="Henrissat B."/>
            <person name="Matheny P.B."/>
            <person name="Labbe J."/>
            <person name="Martin F."/>
        </authorList>
    </citation>
    <scope>NUCLEOTIDE SEQUENCE</scope>
    <source>
        <strain evidence="1">FP105234-sp</strain>
    </source>
</reference>
<comment type="caution">
    <text evidence="1">The sequence shown here is derived from an EMBL/GenBank/DDBJ whole genome shotgun (WGS) entry which is preliminary data.</text>
</comment>
<feature type="non-terminal residue" evidence="1">
    <location>
        <position position="1347"/>
    </location>
</feature>
<proteinExistence type="predicted"/>
<accession>A0ACB8R1K5</accession>
<dbReference type="Proteomes" id="UP000814033">
    <property type="component" value="Unassembled WGS sequence"/>
</dbReference>
<sequence length="1347" mass="150776">MNTTERWVRRQDMRATYRRLGLRRIPPPLPLSPHWPSLPTGAIHKQHYHTHLFRDCILKIGSRLLKIASLPPCSTAAALRRYCATAITLALHPILFLGDISTTLATPDLQLGAFQAFAPVNFQFIGLLSVLGFPCVKSRLRPTADSLLLTSGCIDPLDNTWMRPTVHSSCLQAIDTSAEEQSDEVNEYFRQGNELRKHEKRYNFDPSTASHTDAYVVTHLQQGSHSTYISSPNVDFVPELPTHRLTEEFCYYTDGMLGPFELLKWPQGYDAQEPHHMAAPINPFFFAYSDALTDCPQYESRDAGNMHRQSLPRRAVPELDVWEDPNAPWFNFPDSAWATDPFTRNNLGQLSFSVISRLQAAAQDTCDVILPVVNVVLPHEADRPARHFVSGRCFALERAIHPLQSVQPLVEAILWFREVQRILLELRAWYNYMVVIKPRIDAYMAGKGPSRPYPVLPLRGVFTSRQVTAQTLLHVGVPVWCLRRLYTFSKRTQIGFCLDPVKWIGAFSNTIKRTLGATKVVAPTWSQSAMLDMTALGFTERLRHYSSFSRPIVRKPAPILPDLPPVTEYDTHVPVPEDSTMEPPIASTSGNTSLRHPPQDHKAAPHSDARKTGPVPANAVFAQDGDADVPILLNTSGWRIALEGHYYAFQTPDGADIRSAEVDIALLPKPPHPPTVTGKRRAGKTSNATVVTSSKRSVAWKARRLSERIDIAVHFNVKYGVPPYEPHLQPWPTWRNQAVERVRVETDKVLWAEVVWELSIMHFRMDLIWFDQAAMDDVHKAEAHGDSGRELDLRLDRVNAWMQVWSLQGGLHVGTDPAALDWLVSTDWTRRRTGVARFASLAHSWPGMKLDPFHTGHSNSQDSFLKYERDMYENPYGPRLVLDKIAELQSQLEAIRTEHAALVRDHTHTVQELDRARAPSRPRSPIGDTSSMGSQRRRSPRPDAKKRKRSSPRPSNDATRRGADAQRHTPSSSAADSPSWTSVNRYDIHGPLWDRWVPITHEDVALVFARAVSDPHASARVRTLALLASDRAIADRSSVMRFLVQQWGARRNDLVEPAVGSPPTDTALGHPSSRSSGGGHGSSTQTSTAHSAPTVRHDTDPWTTVTRGKAHGSKAAASPIAASSAPSSTPRAPANRPPTSTTETTTQQLRRAKPPAYGTPVEEWLEFIHKNPQNCPPGVPMHPDHGPLRGRPVRCALERHLEIRLNGPQGRDQHQRSSRGHWVSRSTQLFSIRGLFGRILHRRGIAVQGATAVVRPYLGDTRNISLEDVARHFASNGYQPRSQAITEFEEYAIRRRNTIEHRPPSATTEWGSYPTLAAMHVEYPPVHGPALSAGPPRNLYSNMSLDL</sequence>
<evidence type="ECO:0000313" key="2">
    <source>
        <dbReference type="Proteomes" id="UP000814033"/>
    </source>
</evidence>
<dbReference type="EMBL" id="MU276634">
    <property type="protein sequence ID" value="KAI0037984.1"/>
    <property type="molecule type" value="Genomic_DNA"/>
</dbReference>